<evidence type="ECO:0000313" key="3">
    <source>
        <dbReference type="Proteomes" id="UP000198660"/>
    </source>
</evidence>
<reference evidence="3" key="1">
    <citation type="submission" date="2016-10" db="EMBL/GenBank/DDBJ databases">
        <authorList>
            <person name="Varghese N."/>
            <person name="Submissions S."/>
        </authorList>
    </citation>
    <scope>NUCLEOTIDE SEQUENCE [LARGE SCALE GENOMIC DNA]</scope>
    <source>
        <strain evidence="3">DSM 45789</strain>
    </source>
</reference>
<organism evidence="2 3">
    <name type="scientific">Marininema halotolerans</name>
    <dbReference type="NCBI Taxonomy" id="1155944"/>
    <lineage>
        <taxon>Bacteria</taxon>
        <taxon>Bacillati</taxon>
        <taxon>Bacillota</taxon>
        <taxon>Bacilli</taxon>
        <taxon>Bacillales</taxon>
        <taxon>Thermoactinomycetaceae</taxon>
        <taxon>Marininema</taxon>
    </lineage>
</organism>
<protein>
    <submittedName>
        <fullName evidence="2">Uncharacterized protein</fullName>
    </submittedName>
</protein>
<dbReference type="OrthoDB" id="2973227at2"/>
<proteinExistence type="predicted"/>
<sequence>MNSPTEKLLIQSYKQLDEARALLEEAINRLGKHQTQTITDSHLPEDIQQLVQIALHLSPDQRKTLQLFLESLKDH</sequence>
<evidence type="ECO:0000256" key="1">
    <source>
        <dbReference type="SAM" id="Coils"/>
    </source>
</evidence>
<keyword evidence="1" id="KW-0175">Coiled coil</keyword>
<dbReference type="RefSeq" id="WP_091836642.1">
    <property type="nucleotide sequence ID" value="NZ_FPAA01000005.1"/>
</dbReference>
<evidence type="ECO:0000313" key="2">
    <source>
        <dbReference type="EMBL" id="SFS66860.1"/>
    </source>
</evidence>
<name>A0A1I6RQG9_9BACL</name>
<dbReference type="Proteomes" id="UP000198660">
    <property type="component" value="Unassembled WGS sequence"/>
</dbReference>
<keyword evidence="3" id="KW-1185">Reference proteome</keyword>
<accession>A0A1I6RQG9</accession>
<dbReference type="EMBL" id="FPAA01000005">
    <property type="protein sequence ID" value="SFS66860.1"/>
    <property type="molecule type" value="Genomic_DNA"/>
</dbReference>
<feature type="coiled-coil region" evidence="1">
    <location>
        <begin position="9"/>
        <end position="36"/>
    </location>
</feature>
<gene>
    <name evidence="2" type="ORF">SAMN05444972_105285</name>
</gene>
<dbReference type="AlphaFoldDB" id="A0A1I6RQG9"/>